<dbReference type="InterPro" id="IPR013825">
    <property type="entry name" value="Topo_IA_cen_sub2"/>
</dbReference>
<evidence type="ECO:0000313" key="17">
    <source>
        <dbReference type="Proteomes" id="UP000823612"/>
    </source>
</evidence>
<evidence type="ECO:0000256" key="4">
    <source>
        <dbReference type="ARBA" id="ARBA00022723"/>
    </source>
</evidence>
<keyword evidence="4" id="KW-0479">Metal-binding</keyword>
<evidence type="ECO:0000256" key="12">
    <source>
        <dbReference type="ARBA" id="ARBA00032877"/>
    </source>
</evidence>
<dbReference type="InterPro" id="IPR005733">
    <property type="entry name" value="TopoI_bac-type"/>
</dbReference>
<keyword evidence="8" id="KW-0413">Isomerase</keyword>
<evidence type="ECO:0000259" key="14">
    <source>
        <dbReference type="PROSITE" id="PS50880"/>
    </source>
</evidence>
<dbReference type="InterPro" id="IPR013824">
    <property type="entry name" value="Topo_IA_cen_sub1"/>
</dbReference>
<organism evidence="16 17">
    <name type="scientific">Candidatus Pullibacteroides excrementavium</name>
    <dbReference type="NCBI Taxonomy" id="2840905"/>
    <lineage>
        <taxon>Bacteria</taxon>
        <taxon>Pseudomonadati</taxon>
        <taxon>Bacteroidota</taxon>
        <taxon>Bacteroidia</taxon>
        <taxon>Bacteroidales</taxon>
        <taxon>Candidatus Pullibacteroides</taxon>
    </lineage>
</organism>
<feature type="domain" description="Topo IA-type catalytic" evidence="15">
    <location>
        <begin position="129"/>
        <end position="568"/>
    </location>
</feature>
<dbReference type="SMART" id="SM00436">
    <property type="entry name" value="TOP1Bc"/>
    <property type="match status" value="1"/>
</dbReference>
<evidence type="ECO:0000256" key="9">
    <source>
        <dbReference type="ARBA" id="ARBA00030003"/>
    </source>
</evidence>
<dbReference type="PROSITE" id="PS00396">
    <property type="entry name" value="TOPO_IA_1"/>
    <property type="match status" value="1"/>
</dbReference>
<dbReference type="EMBL" id="JADIMZ010000023">
    <property type="protein sequence ID" value="MBO8431971.1"/>
    <property type="molecule type" value="Genomic_DNA"/>
</dbReference>
<dbReference type="InterPro" id="IPR023406">
    <property type="entry name" value="Topo_IA_AS"/>
</dbReference>
<keyword evidence="5" id="KW-0460">Magnesium</keyword>
<reference evidence="16" key="2">
    <citation type="journal article" date="2021" name="PeerJ">
        <title>Extensive microbial diversity within the chicken gut microbiome revealed by metagenomics and culture.</title>
        <authorList>
            <person name="Gilroy R."/>
            <person name="Ravi A."/>
            <person name="Getino M."/>
            <person name="Pursley I."/>
            <person name="Horton D.L."/>
            <person name="Alikhan N.F."/>
            <person name="Baker D."/>
            <person name="Gharbi K."/>
            <person name="Hall N."/>
            <person name="Watson M."/>
            <person name="Adriaenssens E.M."/>
            <person name="Foster-Nyarko E."/>
            <person name="Jarju S."/>
            <person name="Secka A."/>
            <person name="Antonio M."/>
            <person name="Oren A."/>
            <person name="Chaudhuri R.R."/>
            <person name="La Ragione R."/>
            <person name="Hildebrand F."/>
            <person name="Pallen M.J."/>
        </authorList>
    </citation>
    <scope>NUCLEOTIDE SEQUENCE</scope>
    <source>
        <strain evidence="16">2889</strain>
    </source>
</reference>
<evidence type="ECO:0000256" key="13">
    <source>
        <dbReference type="SAM" id="MobiDB-lite"/>
    </source>
</evidence>
<name>A0A9D9DT41_9BACT</name>
<dbReference type="PRINTS" id="PR00417">
    <property type="entry name" value="PRTPISMRASEI"/>
</dbReference>
<evidence type="ECO:0000256" key="3">
    <source>
        <dbReference type="ARBA" id="ARBA00012891"/>
    </source>
</evidence>
<dbReference type="NCBIfam" id="TIGR01051">
    <property type="entry name" value="topA_bact"/>
    <property type="match status" value="1"/>
</dbReference>
<dbReference type="GO" id="GO:0046872">
    <property type="term" value="F:metal ion binding"/>
    <property type="evidence" value="ECO:0007669"/>
    <property type="project" value="UniProtKB-KW"/>
</dbReference>
<evidence type="ECO:0000256" key="5">
    <source>
        <dbReference type="ARBA" id="ARBA00022842"/>
    </source>
</evidence>
<evidence type="ECO:0000259" key="15">
    <source>
        <dbReference type="PROSITE" id="PS52039"/>
    </source>
</evidence>
<evidence type="ECO:0000256" key="7">
    <source>
        <dbReference type="ARBA" id="ARBA00023125"/>
    </source>
</evidence>
<dbReference type="Gene3D" id="1.10.290.10">
    <property type="entry name" value="Topoisomerase I, domain 4"/>
    <property type="match status" value="1"/>
</dbReference>
<sequence>MSKNLVIVESPAKAKTIEKFLGKDYHVLSSFGHIRDLPKRNLSIDIEHGFTPEYEIQPDKKALITQLSKAAKEADFVWLASDEDREGEAIAWHLDQVLKLDPAKTKRIVFNEITKSAILHAIANPRDLDYDLVDAQQARRVLDRLVGYEISPLLWRKVRPNLSAGRVQSVAVRLVVEREEEIKNFKETSVYKVTASFGDFTAELNTRFKTEEEAKAFLESCASASFTVSALEVKPTKRYPAPPFTTSTLQQEASRKLGFSVSRTMTLAQQLYEEGYITYMRTDSVNLSTFALQMAKEQITEVYGERYSHPRNFSTKTKGAQEAHEAIRPTQMSRTAINGDPSAARLYDLIRKRAIASQMSEAEIEKTQVNISVSGHQEYFIAKGEVVLFDGFLKVYTESKDDEEDEKDESRLPALQQGQSLELHRMGAREVFSQHSPRYSEASLVKKLEELGIGRPSTYAPTISTIIKREYVAKEDRPGHIRPYTALELKDGKVETRHLQENTGAEKAKLFPTDIGILVNQFLVKYFAPIMDYGFTADVEKQFDEIAQGEVKWNKMIADFYKPFHKQVEDTAEHSEKVSGERLLGVDPASGKKVYVKLGRFGPMVQKGDAQDEEKPAFASLKKGMSMEEISLEQALELFKLPRVVGTY</sequence>
<gene>
    <name evidence="16" type="primary">topA</name>
    <name evidence="16" type="ORF">IAB08_01590</name>
</gene>
<proteinExistence type="inferred from homology"/>
<dbReference type="PROSITE" id="PS50880">
    <property type="entry name" value="TOPRIM"/>
    <property type="match status" value="1"/>
</dbReference>
<dbReference type="Pfam" id="PF01751">
    <property type="entry name" value="Toprim"/>
    <property type="match status" value="1"/>
</dbReference>
<dbReference type="InterPro" id="IPR000380">
    <property type="entry name" value="Topo_IA"/>
</dbReference>
<dbReference type="InterPro" id="IPR003601">
    <property type="entry name" value="Topo_IA_2"/>
</dbReference>
<evidence type="ECO:0000256" key="10">
    <source>
        <dbReference type="ARBA" id="ARBA00031985"/>
    </source>
</evidence>
<dbReference type="GO" id="GO:0003677">
    <property type="term" value="F:DNA binding"/>
    <property type="evidence" value="ECO:0007669"/>
    <property type="project" value="UniProtKB-KW"/>
</dbReference>
<dbReference type="GO" id="GO:0006265">
    <property type="term" value="P:DNA topological change"/>
    <property type="evidence" value="ECO:0007669"/>
    <property type="project" value="InterPro"/>
</dbReference>
<dbReference type="Pfam" id="PF13368">
    <property type="entry name" value="Toprim_C_rpt"/>
    <property type="match status" value="1"/>
</dbReference>
<accession>A0A9D9DT41</accession>
<dbReference type="Gene3D" id="3.40.50.140">
    <property type="match status" value="1"/>
</dbReference>
<dbReference type="CDD" id="cd03363">
    <property type="entry name" value="TOPRIM_TopoIA_TopoI"/>
    <property type="match status" value="1"/>
</dbReference>
<evidence type="ECO:0000256" key="8">
    <source>
        <dbReference type="ARBA" id="ARBA00023235"/>
    </source>
</evidence>
<dbReference type="CDD" id="cd00186">
    <property type="entry name" value="TOP1Ac"/>
    <property type="match status" value="1"/>
</dbReference>
<dbReference type="PANTHER" id="PTHR42785">
    <property type="entry name" value="DNA TOPOISOMERASE, TYPE IA, CORE"/>
    <property type="match status" value="1"/>
</dbReference>
<feature type="non-terminal residue" evidence="16">
    <location>
        <position position="648"/>
    </location>
</feature>
<dbReference type="PANTHER" id="PTHR42785:SF1">
    <property type="entry name" value="DNA TOPOISOMERASE"/>
    <property type="match status" value="1"/>
</dbReference>
<dbReference type="Pfam" id="PF01131">
    <property type="entry name" value="Topoisom_bac"/>
    <property type="match status" value="1"/>
</dbReference>
<dbReference type="InterPro" id="IPR028612">
    <property type="entry name" value="Topoisom_1_IA"/>
</dbReference>
<keyword evidence="6" id="KW-0799">Topoisomerase</keyword>
<keyword evidence="7" id="KW-0238">DNA-binding</keyword>
<feature type="domain" description="Toprim" evidence="14">
    <location>
        <begin position="3"/>
        <end position="113"/>
    </location>
</feature>
<dbReference type="GO" id="GO:0003917">
    <property type="term" value="F:DNA topoisomerase type I (single strand cut, ATP-independent) activity"/>
    <property type="evidence" value="ECO:0007669"/>
    <property type="project" value="UniProtKB-EC"/>
</dbReference>
<evidence type="ECO:0000313" key="16">
    <source>
        <dbReference type="EMBL" id="MBO8431971.1"/>
    </source>
</evidence>
<dbReference type="InterPro" id="IPR025589">
    <property type="entry name" value="Toprim_C_rpt"/>
</dbReference>
<dbReference type="InterPro" id="IPR023405">
    <property type="entry name" value="Topo_IA_core_domain"/>
</dbReference>
<dbReference type="AlphaFoldDB" id="A0A9D9DT41"/>
<dbReference type="Gene3D" id="2.70.20.10">
    <property type="entry name" value="Topoisomerase I, domain 3"/>
    <property type="match status" value="1"/>
</dbReference>
<dbReference type="InterPro" id="IPR013826">
    <property type="entry name" value="Topo_IA_cen_sub3"/>
</dbReference>
<dbReference type="Proteomes" id="UP000823612">
    <property type="component" value="Unassembled WGS sequence"/>
</dbReference>
<dbReference type="SMART" id="SM00493">
    <property type="entry name" value="TOPRIM"/>
    <property type="match status" value="1"/>
</dbReference>
<dbReference type="EC" id="5.6.2.1" evidence="3"/>
<dbReference type="InterPro" id="IPR034149">
    <property type="entry name" value="TOPRIM_TopoI"/>
</dbReference>
<dbReference type="InterPro" id="IPR013497">
    <property type="entry name" value="Topo_IA_cen"/>
</dbReference>
<comment type="caution">
    <text evidence="16">The sequence shown here is derived from an EMBL/GenBank/DDBJ whole genome shotgun (WGS) entry which is preliminary data.</text>
</comment>
<dbReference type="SUPFAM" id="SSF56712">
    <property type="entry name" value="Prokaryotic type I DNA topoisomerase"/>
    <property type="match status" value="1"/>
</dbReference>
<reference evidence="16" key="1">
    <citation type="submission" date="2020-10" db="EMBL/GenBank/DDBJ databases">
        <authorList>
            <person name="Gilroy R."/>
        </authorList>
    </citation>
    <scope>NUCLEOTIDE SEQUENCE</scope>
    <source>
        <strain evidence="16">2889</strain>
    </source>
</reference>
<dbReference type="InterPro" id="IPR006171">
    <property type="entry name" value="TOPRIM_dom"/>
</dbReference>
<comment type="similarity">
    <text evidence="2">Belongs to the type IA topoisomerase family.</text>
</comment>
<evidence type="ECO:0000256" key="11">
    <source>
        <dbReference type="ARBA" id="ARBA00032235"/>
    </source>
</evidence>
<dbReference type="HAMAP" id="MF_00952">
    <property type="entry name" value="Topoisom_1_prok"/>
    <property type="match status" value="1"/>
</dbReference>
<protein>
    <recommendedName>
        <fullName evidence="3">DNA topoisomerase</fullName>
        <ecNumber evidence="3">5.6.2.1</ecNumber>
    </recommendedName>
    <alternativeName>
        <fullName evidence="12">Omega-protein</fullName>
    </alternativeName>
    <alternativeName>
        <fullName evidence="11">Relaxing enzyme</fullName>
    </alternativeName>
    <alternativeName>
        <fullName evidence="9">Swivelase</fullName>
    </alternativeName>
    <alternativeName>
        <fullName evidence="10">Untwisting enzyme</fullName>
    </alternativeName>
</protein>
<evidence type="ECO:0000256" key="6">
    <source>
        <dbReference type="ARBA" id="ARBA00023029"/>
    </source>
</evidence>
<comment type="catalytic activity">
    <reaction evidence="1">
        <text>ATP-independent breakage of single-stranded DNA, followed by passage and rejoining.</text>
        <dbReference type="EC" id="5.6.2.1"/>
    </reaction>
</comment>
<dbReference type="PROSITE" id="PS52039">
    <property type="entry name" value="TOPO_IA_2"/>
    <property type="match status" value="1"/>
</dbReference>
<dbReference type="InterPro" id="IPR003602">
    <property type="entry name" value="Topo_IA_DNA-bd_dom"/>
</dbReference>
<evidence type="ECO:0000256" key="1">
    <source>
        <dbReference type="ARBA" id="ARBA00000213"/>
    </source>
</evidence>
<dbReference type="Gene3D" id="1.10.460.10">
    <property type="entry name" value="Topoisomerase I, domain 2"/>
    <property type="match status" value="3"/>
</dbReference>
<evidence type="ECO:0000256" key="2">
    <source>
        <dbReference type="ARBA" id="ARBA00009446"/>
    </source>
</evidence>
<dbReference type="SMART" id="SM00437">
    <property type="entry name" value="TOP1Ac"/>
    <property type="match status" value="1"/>
</dbReference>
<feature type="region of interest" description="Disordered" evidence="13">
    <location>
        <begin position="310"/>
        <end position="338"/>
    </location>
</feature>